<feature type="compositionally biased region" description="Polar residues" evidence="1">
    <location>
        <begin position="268"/>
        <end position="281"/>
    </location>
</feature>
<keyword evidence="4" id="KW-0449">Lipoprotein</keyword>
<accession>A0A1C6HEC5</accession>
<dbReference type="AlphaFoldDB" id="A0A1C6HEC5"/>
<dbReference type="Pfam" id="PF07553">
    <property type="entry name" value="Lipoprotein_Ltp"/>
    <property type="match status" value="3"/>
</dbReference>
<feature type="chain" id="PRO_5038609219" evidence="2">
    <location>
        <begin position="19"/>
        <end position="419"/>
    </location>
</feature>
<feature type="domain" description="Putative host cell surface-exposed lipoprotein Ltp-like HTH region" evidence="3">
    <location>
        <begin position="281"/>
        <end position="322"/>
    </location>
</feature>
<feature type="domain" description="Putative host cell surface-exposed lipoprotein Ltp-like HTH region" evidence="3">
    <location>
        <begin position="373"/>
        <end position="413"/>
    </location>
</feature>
<keyword evidence="2" id="KW-0732">Signal</keyword>
<name>A0A1C6HEC5_9FIRM</name>
<feature type="region of interest" description="Disordered" evidence="1">
    <location>
        <begin position="192"/>
        <end position="281"/>
    </location>
</feature>
<protein>
    <submittedName>
        <fullName evidence="4">Host cell surface-exposed lipoprotein</fullName>
    </submittedName>
</protein>
<evidence type="ECO:0000256" key="1">
    <source>
        <dbReference type="SAM" id="MobiDB-lite"/>
    </source>
</evidence>
<evidence type="ECO:0000313" key="4">
    <source>
        <dbReference type="EMBL" id="SCJ56122.1"/>
    </source>
</evidence>
<dbReference type="Gene3D" id="1.10.10.10">
    <property type="entry name" value="Winged helix-like DNA-binding domain superfamily/Winged helix DNA-binding domain"/>
    <property type="match status" value="3"/>
</dbReference>
<organism evidence="4">
    <name type="scientific">uncultured Anaerotruncus sp</name>
    <dbReference type="NCBI Taxonomy" id="905011"/>
    <lineage>
        <taxon>Bacteria</taxon>
        <taxon>Bacillati</taxon>
        <taxon>Bacillota</taxon>
        <taxon>Clostridia</taxon>
        <taxon>Eubacteriales</taxon>
        <taxon>Oscillospiraceae</taxon>
        <taxon>Anaerotruncus</taxon>
        <taxon>environmental samples</taxon>
    </lineage>
</organism>
<feature type="compositionally biased region" description="Low complexity" evidence="1">
    <location>
        <begin position="195"/>
        <end position="226"/>
    </location>
</feature>
<evidence type="ECO:0000256" key="2">
    <source>
        <dbReference type="SAM" id="SignalP"/>
    </source>
</evidence>
<proteinExistence type="predicted"/>
<dbReference type="InterPro" id="IPR036388">
    <property type="entry name" value="WH-like_DNA-bd_sf"/>
</dbReference>
<feature type="domain" description="Putative host cell surface-exposed lipoprotein Ltp-like HTH region" evidence="3">
    <location>
        <begin position="326"/>
        <end position="369"/>
    </location>
</feature>
<reference evidence="4" key="1">
    <citation type="submission" date="2015-09" db="EMBL/GenBank/DDBJ databases">
        <authorList>
            <consortium name="Pathogen Informatics"/>
        </authorList>
    </citation>
    <scope>NUCLEOTIDE SEQUENCE</scope>
    <source>
        <strain evidence="4">2789STDY5834896</strain>
    </source>
</reference>
<gene>
    <name evidence="4" type="ORF">SAMEA3545359_00820</name>
</gene>
<feature type="compositionally biased region" description="Low complexity" evidence="1">
    <location>
        <begin position="246"/>
        <end position="263"/>
    </location>
</feature>
<dbReference type="EMBL" id="FMHG01000001">
    <property type="protein sequence ID" value="SCJ56122.1"/>
    <property type="molecule type" value="Genomic_DNA"/>
</dbReference>
<feature type="signal peptide" evidence="2">
    <location>
        <begin position="1"/>
        <end position="18"/>
    </location>
</feature>
<sequence length="419" mass="44017">MKKVIAAALALVLCLQLAGCGTPQKESGTKKETSSSSAVKTTSVTLQALTYRVPSTWRKVKAESGYYHYPTDDNKAGFLFVSYNEIDFSSVSSTEDLHEVYSTFFKGVQGDSKDFKLGKKEFIKLAGIEAFKASYSDRVDTYGMYNMELYVLADVPNNALYYVTFTMRDKLQKEIGAQIDTVVGSLRLDKKATEAGGSSSGSSTAGSDGQTGSTSSSAAGSGSAAGSAGGQIAGGQNAGGSGQAGAGTNTSPNTSSNSGTNTGPSGGETQSSEPSGVTAGQANALSRARAYLGVSAFSHDGLVRQLEYEQFSHEEAVYGADNCGADWNAQALKKAGAYLNTSAFSYQGLIRQLEYEQFTGEQAAYGANNCGADWNEQAAKKAQTYMNFSSFSRQGLIDQLKYEGFTDEQAAYGASAVGL</sequence>
<feature type="compositionally biased region" description="Gly residues" evidence="1">
    <location>
        <begin position="227"/>
        <end position="245"/>
    </location>
</feature>
<evidence type="ECO:0000259" key="3">
    <source>
        <dbReference type="Pfam" id="PF07553"/>
    </source>
</evidence>
<dbReference type="InterPro" id="IPR011434">
    <property type="entry name" value="Ltp-like_HTH"/>
</dbReference>